<keyword evidence="10" id="KW-0472">Membrane</keyword>
<protein>
    <submittedName>
        <fullName evidence="12">OMP742</fullName>
    </submittedName>
</protein>
<evidence type="ECO:0000256" key="6">
    <source>
        <dbReference type="ARBA" id="ARBA00022525"/>
    </source>
</evidence>
<reference evidence="12" key="1">
    <citation type="submission" date="2016-10" db="EMBL/GenBank/DDBJ databases">
        <title>Proteomic and phylogenetic analysis of the outer membrane protein repertoire of gastric Helicobacter species.</title>
        <authorList>
            <person name="Joosten M."/>
        </authorList>
    </citation>
    <scope>NUCLEOTIDE SEQUENCE</scope>
    <source>
        <strain evidence="12">Acino2</strain>
    </source>
</reference>
<evidence type="ECO:0000256" key="5">
    <source>
        <dbReference type="ARBA" id="ARBA00022452"/>
    </source>
</evidence>
<evidence type="ECO:0000256" key="10">
    <source>
        <dbReference type="ARBA" id="ARBA00023136"/>
    </source>
</evidence>
<keyword evidence="7" id="KW-0812">Transmembrane</keyword>
<dbReference type="GO" id="GO:0042597">
    <property type="term" value="C:periplasmic space"/>
    <property type="evidence" value="ECO:0007669"/>
    <property type="project" value="UniProtKB-SubCell"/>
</dbReference>
<evidence type="ECO:0000256" key="7">
    <source>
        <dbReference type="ARBA" id="ARBA00022692"/>
    </source>
</evidence>
<evidence type="ECO:0000256" key="9">
    <source>
        <dbReference type="ARBA" id="ARBA00022764"/>
    </source>
</evidence>
<evidence type="ECO:0000313" key="12">
    <source>
        <dbReference type="EMBL" id="SFZ70621.1"/>
    </source>
</evidence>
<keyword evidence="5" id="KW-1134">Transmembrane beta strand</keyword>
<dbReference type="GO" id="GO:0005576">
    <property type="term" value="C:extracellular region"/>
    <property type="evidence" value="ECO:0007669"/>
    <property type="project" value="UniProtKB-SubCell"/>
</dbReference>
<comment type="subcellular location">
    <subcellularLocation>
        <location evidence="3">Cell outer membrane</location>
        <topology evidence="3">Multi-pass membrane protein</topology>
    </subcellularLocation>
    <subcellularLocation>
        <location evidence="1">Cell surface</location>
    </subcellularLocation>
    <subcellularLocation>
        <location evidence="2">Periplasm</location>
    </subcellularLocation>
    <subcellularLocation>
        <location evidence="4">Secreted</location>
    </subcellularLocation>
</comment>
<gene>
    <name evidence="12" type="primary">omp742</name>
</gene>
<proteinExistence type="predicted"/>
<keyword evidence="6" id="KW-0964">Secreted</keyword>
<accession>A0A1M4NGJ0</accession>
<evidence type="ECO:0000256" key="1">
    <source>
        <dbReference type="ARBA" id="ARBA00004241"/>
    </source>
</evidence>
<organism evidence="12">
    <name type="scientific">Helicobacter acinonychis</name>
    <name type="common">Helicobacter acinonyx</name>
    <dbReference type="NCBI Taxonomy" id="212"/>
    <lineage>
        <taxon>Bacteria</taxon>
        <taxon>Pseudomonadati</taxon>
        <taxon>Campylobacterota</taxon>
        <taxon>Epsilonproteobacteria</taxon>
        <taxon>Campylobacterales</taxon>
        <taxon>Helicobacteraceae</taxon>
        <taxon>Helicobacter</taxon>
    </lineage>
</organism>
<evidence type="ECO:0000256" key="11">
    <source>
        <dbReference type="ARBA" id="ARBA00023237"/>
    </source>
</evidence>
<keyword evidence="11" id="KW-0998">Cell outer membrane</keyword>
<dbReference type="EMBL" id="LT632797">
    <property type="protein sequence ID" value="SFZ70621.1"/>
    <property type="molecule type" value="Genomic_DNA"/>
</dbReference>
<dbReference type="InterPro" id="IPR003842">
    <property type="entry name" value="Vacuolating_cytotoxin"/>
</dbReference>
<evidence type="ECO:0000256" key="4">
    <source>
        <dbReference type="ARBA" id="ARBA00004613"/>
    </source>
</evidence>
<evidence type="ECO:0000256" key="3">
    <source>
        <dbReference type="ARBA" id="ARBA00004571"/>
    </source>
</evidence>
<name>A0A1M4NGJ0_HELAC</name>
<evidence type="ECO:0000256" key="8">
    <source>
        <dbReference type="ARBA" id="ARBA00022729"/>
    </source>
</evidence>
<keyword evidence="9" id="KW-0574">Periplasm</keyword>
<evidence type="ECO:0000256" key="2">
    <source>
        <dbReference type="ARBA" id="ARBA00004418"/>
    </source>
</evidence>
<dbReference type="GO" id="GO:0009986">
    <property type="term" value="C:cell surface"/>
    <property type="evidence" value="ECO:0007669"/>
    <property type="project" value="UniProtKB-SubCell"/>
</dbReference>
<dbReference type="GO" id="GO:0009279">
    <property type="term" value="C:cell outer membrane"/>
    <property type="evidence" value="ECO:0007669"/>
    <property type="project" value="UniProtKB-SubCell"/>
</dbReference>
<keyword evidence="8" id="KW-0732">Signal</keyword>
<dbReference type="PRINTS" id="PR01656">
    <property type="entry name" value="VACCYTOTOXIN"/>
</dbReference>
<dbReference type="AlphaFoldDB" id="A0A1M4NGJ0"/>
<dbReference type="Pfam" id="PF02691">
    <property type="entry name" value="VacA"/>
    <property type="match status" value="1"/>
</dbReference>
<sequence>MKNAVGAYNLSGLRNYTGGDLDANMQKAAWCLGQSNGSSSTNFKEAANRATRVNSNAKNVIIGNFLEIHNRMGSGARRKASSAILTLQSARRDCKR</sequence>